<evidence type="ECO:0000313" key="3">
    <source>
        <dbReference type="EMBL" id="TFD93760.1"/>
    </source>
</evidence>
<gene>
    <name evidence="3" type="ORF">E2605_16540</name>
</gene>
<proteinExistence type="predicted"/>
<accession>A0A4Y8KVM9</accession>
<evidence type="ECO:0000256" key="1">
    <source>
        <dbReference type="SAM" id="SignalP"/>
    </source>
</evidence>
<evidence type="ECO:0000259" key="2">
    <source>
        <dbReference type="Pfam" id="PF19783"/>
    </source>
</evidence>
<keyword evidence="1" id="KW-0732">Signal</keyword>
<dbReference type="RefSeq" id="WP_134437260.1">
    <property type="nucleotide sequence ID" value="NZ_SOML01000012.1"/>
</dbReference>
<dbReference type="STRING" id="1121485.GCA_000426485_02827"/>
<evidence type="ECO:0000313" key="4">
    <source>
        <dbReference type="Proteomes" id="UP000297861"/>
    </source>
</evidence>
<dbReference type="Pfam" id="PF19783">
    <property type="entry name" value="DUF6268"/>
    <property type="match status" value="1"/>
</dbReference>
<reference evidence="3 4" key="1">
    <citation type="submission" date="2019-03" db="EMBL/GenBank/DDBJ databases">
        <title>San Antonio Military Medical Center submission to MRSN (WRAIR), pending publication.</title>
        <authorList>
            <person name="Blyth D.M."/>
            <person name="Mccarthy S.L."/>
            <person name="Schall S.E."/>
            <person name="Stam J.A."/>
            <person name="Ong A.C."/>
            <person name="Mcgann P.T."/>
        </authorList>
    </citation>
    <scope>NUCLEOTIDE SEQUENCE [LARGE SCALE GENOMIC DNA]</scope>
    <source>
        <strain evidence="3 4">MRSN571793</strain>
    </source>
</reference>
<organism evidence="3 4">
    <name type="scientific">Dysgonomonas capnocytophagoides</name>
    <dbReference type="NCBI Taxonomy" id="45254"/>
    <lineage>
        <taxon>Bacteria</taxon>
        <taxon>Pseudomonadati</taxon>
        <taxon>Bacteroidota</taxon>
        <taxon>Bacteroidia</taxon>
        <taxon>Bacteroidales</taxon>
        <taxon>Dysgonomonadaceae</taxon>
        <taxon>Dysgonomonas</taxon>
    </lineage>
</organism>
<keyword evidence="4" id="KW-1185">Reference proteome</keyword>
<dbReference type="EMBL" id="SOML01000012">
    <property type="protein sequence ID" value="TFD93760.1"/>
    <property type="molecule type" value="Genomic_DNA"/>
</dbReference>
<dbReference type="Proteomes" id="UP000297861">
    <property type="component" value="Unassembled WGS sequence"/>
</dbReference>
<feature type="chain" id="PRO_5021232038" description="DUF6268 domain-containing protein" evidence="1">
    <location>
        <begin position="24"/>
        <end position="331"/>
    </location>
</feature>
<name>A0A4Y8KVM9_9BACT</name>
<protein>
    <recommendedName>
        <fullName evidence="2">DUF6268 domain-containing protein</fullName>
    </recommendedName>
</protein>
<sequence>MKKYIFCLILYIYASSLFVNIFAQTSQSSDSLTNGVRKYVARNFSEARTINLYWNTSLSHDYTLKQNGQKIEQGESKDIHTINFSATVPILLLKNASIYANGQYNSYQFDSFNNTDKGASALFTKNEGGYSFYEGSISGNYRFRIGNKPVMLMASLLGDGWDKKFEKVSGVFSAILILKQSNTSNLSVGLYGMTLYDKIPVMPVIAYTHQFTSNLSIDITLPSRTYLRYQFKNSHRLSIGTSMYSEQFYMATDVDGLSQTSYFRKTSIRPEIVYEYIINNHFYLSARGGVSKLIKGGLYNTNRKGIDGDPYIKYTEPVTPFFNLGFSYNIF</sequence>
<dbReference type="InterPro" id="IPR046235">
    <property type="entry name" value="DUF6268"/>
</dbReference>
<feature type="signal peptide" evidence="1">
    <location>
        <begin position="1"/>
        <end position="23"/>
    </location>
</feature>
<comment type="caution">
    <text evidence="3">The sequence shown here is derived from an EMBL/GenBank/DDBJ whole genome shotgun (WGS) entry which is preliminary data.</text>
</comment>
<dbReference type="OrthoDB" id="1027207at2"/>
<dbReference type="AlphaFoldDB" id="A0A4Y8KVM9"/>
<feature type="domain" description="DUF6268" evidence="2">
    <location>
        <begin position="159"/>
        <end position="293"/>
    </location>
</feature>